<dbReference type="InterPro" id="IPR051309">
    <property type="entry name" value="ABCF_ATPase"/>
</dbReference>
<accession>F3ZVS6</accession>
<evidence type="ECO:0000259" key="5">
    <source>
        <dbReference type="PROSITE" id="PS50893"/>
    </source>
</evidence>
<dbReference type="InterPro" id="IPR027417">
    <property type="entry name" value="P-loop_NTPase"/>
</dbReference>
<dbReference type="RefSeq" id="WP_013781896.1">
    <property type="nucleotide sequence ID" value="NC_015520.1"/>
</dbReference>
<dbReference type="eggNOG" id="COG0488">
    <property type="taxonomic scope" value="Bacteria"/>
</dbReference>
<protein>
    <submittedName>
        <fullName evidence="6">ABC transporter related protein</fullName>
    </submittedName>
</protein>
<keyword evidence="4" id="KW-0175">Coiled coil</keyword>
<dbReference type="InterPro" id="IPR032524">
    <property type="entry name" value="ABC_tran_C"/>
</dbReference>
<dbReference type="STRING" id="697281.Mahau_2303"/>
<keyword evidence="3" id="KW-0067">ATP-binding</keyword>
<dbReference type="FunFam" id="3.40.50.300:FF:000011">
    <property type="entry name" value="Putative ABC transporter ATP-binding component"/>
    <property type="match status" value="1"/>
</dbReference>
<dbReference type="HOGENOM" id="CLU_000604_36_0_9"/>
<dbReference type="InterPro" id="IPR003439">
    <property type="entry name" value="ABC_transporter-like_ATP-bd"/>
</dbReference>
<gene>
    <name evidence="6" type="ordered locus">Mahau_2303</name>
</gene>
<dbReference type="FunFam" id="3.40.50.300:FF:000309">
    <property type="entry name" value="ABC transporter ATP-binding protein"/>
    <property type="match status" value="1"/>
</dbReference>
<feature type="coiled-coil region" evidence="4">
    <location>
        <begin position="562"/>
        <end position="615"/>
    </location>
</feature>
<organism evidence="6 7">
    <name type="scientific">Mahella australiensis (strain DSM 15567 / CIP 107919 / 50-1 BON)</name>
    <dbReference type="NCBI Taxonomy" id="697281"/>
    <lineage>
        <taxon>Bacteria</taxon>
        <taxon>Bacillati</taxon>
        <taxon>Bacillota</taxon>
        <taxon>Clostridia</taxon>
        <taxon>Thermoanaerobacterales</taxon>
        <taxon>Thermoanaerobacterales Family IV. Incertae Sedis</taxon>
        <taxon>Mahella</taxon>
    </lineage>
</organism>
<keyword evidence="2" id="KW-0547">Nucleotide-binding</keyword>
<dbReference type="PANTHER" id="PTHR42855">
    <property type="entry name" value="ABC TRANSPORTER ATP-BINDING SUBUNIT"/>
    <property type="match status" value="1"/>
</dbReference>
<evidence type="ECO:0000256" key="1">
    <source>
        <dbReference type="ARBA" id="ARBA00022737"/>
    </source>
</evidence>
<dbReference type="Pfam" id="PF16326">
    <property type="entry name" value="ABC_tran_CTD"/>
    <property type="match status" value="1"/>
</dbReference>
<dbReference type="Gene3D" id="1.10.287.380">
    <property type="entry name" value="Valyl-tRNA synthetase, C-terminal domain"/>
    <property type="match status" value="1"/>
</dbReference>
<dbReference type="Proteomes" id="UP000008457">
    <property type="component" value="Chromosome"/>
</dbReference>
<dbReference type="GO" id="GO:0003677">
    <property type="term" value="F:DNA binding"/>
    <property type="evidence" value="ECO:0007669"/>
    <property type="project" value="InterPro"/>
</dbReference>
<evidence type="ECO:0000313" key="6">
    <source>
        <dbReference type="EMBL" id="AEE97470.1"/>
    </source>
</evidence>
<dbReference type="SMART" id="SM00382">
    <property type="entry name" value="AAA"/>
    <property type="match status" value="2"/>
</dbReference>
<evidence type="ECO:0000256" key="3">
    <source>
        <dbReference type="ARBA" id="ARBA00022840"/>
    </source>
</evidence>
<dbReference type="PROSITE" id="PS00211">
    <property type="entry name" value="ABC_TRANSPORTER_1"/>
    <property type="match status" value="2"/>
</dbReference>
<dbReference type="CDD" id="cd03221">
    <property type="entry name" value="ABCF_EF-3"/>
    <property type="match status" value="2"/>
</dbReference>
<dbReference type="Gene3D" id="3.40.50.300">
    <property type="entry name" value="P-loop containing nucleotide triphosphate hydrolases"/>
    <property type="match status" value="2"/>
</dbReference>
<reference evidence="6 7" key="2">
    <citation type="journal article" date="2011" name="Stand. Genomic Sci.">
        <title>Complete genome sequence of Mahella australiensis type strain (50-1 BON).</title>
        <authorList>
            <person name="Sikorski J."/>
            <person name="Teshima H."/>
            <person name="Nolan M."/>
            <person name="Lucas S."/>
            <person name="Hammon N."/>
            <person name="Deshpande S."/>
            <person name="Cheng J.F."/>
            <person name="Pitluck S."/>
            <person name="Liolios K."/>
            <person name="Pagani I."/>
            <person name="Ivanova N."/>
            <person name="Huntemann M."/>
            <person name="Mavromatis K."/>
            <person name="Ovchinikova G."/>
            <person name="Pati A."/>
            <person name="Tapia R."/>
            <person name="Han C."/>
            <person name="Goodwin L."/>
            <person name="Chen A."/>
            <person name="Palaniappan K."/>
            <person name="Land M."/>
            <person name="Hauser L."/>
            <person name="Ngatchou-Djao O.D."/>
            <person name="Rohde M."/>
            <person name="Pukall R."/>
            <person name="Spring S."/>
            <person name="Abt B."/>
            <person name="Goker M."/>
            <person name="Detter J.C."/>
            <person name="Woyke T."/>
            <person name="Bristow J."/>
            <person name="Markowitz V."/>
            <person name="Hugenholtz P."/>
            <person name="Eisen J.A."/>
            <person name="Kyrpides N.C."/>
            <person name="Klenk H.P."/>
            <person name="Lapidus A."/>
        </authorList>
    </citation>
    <scope>NUCLEOTIDE SEQUENCE [LARGE SCALE GENOMIC DNA]</scope>
    <source>
        <strain evidence="7">DSM 15567 / CIP 107919 / 50-1 BON</strain>
    </source>
</reference>
<proteinExistence type="predicted"/>
<dbReference type="Pfam" id="PF00005">
    <property type="entry name" value="ABC_tran"/>
    <property type="match status" value="2"/>
</dbReference>
<evidence type="ECO:0000313" key="7">
    <source>
        <dbReference type="Proteomes" id="UP000008457"/>
    </source>
</evidence>
<dbReference type="InterPro" id="IPR017871">
    <property type="entry name" value="ABC_transporter-like_CS"/>
</dbReference>
<dbReference type="InterPro" id="IPR003593">
    <property type="entry name" value="AAA+_ATPase"/>
</dbReference>
<feature type="domain" description="ABC transporter" evidence="5">
    <location>
        <begin position="4"/>
        <end position="257"/>
    </location>
</feature>
<evidence type="ECO:0000256" key="4">
    <source>
        <dbReference type="SAM" id="Coils"/>
    </source>
</evidence>
<dbReference type="Pfam" id="PF12848">
    <property type="entry name" value="ABC_tran_Xtn"/>
    <property type="match status" value="1"/>
</dbReference>
<dbReference type="InterPro" id="IPR037118">
    <property type="entry name" value="Val-tRNA_synth_C_sf"/>
</dbReference>
<evidence type="ECO:0000256" key="2">
    <source>
        <dbReference type="ARBA" id="ARBA00022741"/>
    </source>
</evidence>
<dbReference type="AlphaFoldDB" id="F3ZVS6"/>
<keyword evidence="7" id="KW-1185">Reference proteome</keyword>
<dbReference type="NCBIfam" id="NF000355">
    <property type="entry name" value="ribo_prot_ABC_F"/>
    <property type="match status" value="1"/>
</dbReference>
<dbReference type="PROSITE" id="PS50893">
    <property type="entry name" value="ABC_TRANSPORTER_2"/>
    <property type="match status" value="2"/>
</dbReference>
<keyword evidence="1" id="KW-0677">Repeat</keyword>
<dbReference type="GO" id="GO:0016887">
    <property type="term" value="F:ATP hydrolysis activity"/>
    <property type="evidence" value="ECO:0007669"/>
    <property type="project" value="InterPro"/>
</dbReference>
<dbReference type="PANTHER" id="PTHR42855:SF2">
    <property type="entry name" value="DRUG RESISTANCE ABC TRANSPORTER,ATP-BINDING PROTEIN"/>
    <property type="match status" value="1"/>
</dbReference>
<dbReference type="GO" id="GO:0005524">
    <property type="term" value="F:ATP binding"/>
    <property type="evidence" value="ECO:0007669"/>
    <property type="project" value="UniProtKB-KW"/>
</dbReference>
<name>F3ZVS6_MAHA5</name>
<sequence length="617" mass="69575">MTVLETKGISKAFGSKDILKDISFRVEQGDKIGIVGPNGAGKTTLMKIITGIEHADAGEIYMPGQCSIGYLSQDAGLDVKNTVWDEMLSAFNEVIAIETRMHELERLMADGQTDKGTMSEYARLSDQFTHLDGYSYESYTRGVLIGLGFSPNEFEQAVTTLSGGQKTRVALGKLLLQKPQLLLLDEPTNHLDIEATQWLESFLQNYAGAVMVISHDRYFMDAVCNKIFDIENTMMTVYDGNYSRYAALKREFIVQRAKDYDLQQKEIKRQQEIIDRFRSYNREKSIRAAQSRQKALDRIERIDKPVEQQSISFAFKARQRGANDALKVESLSKSFENKCVLNDVTFELKRGQRAAVIGSNGIGKSTLLKIIADQLEPSSGRIRIGQNTFLGYYDQEHAGLNPDKTVLEELWDAYPLLSQTDVRKILAVFLFKGDDVLKRINDLSGGERARLALAKLMPAGYNMLLLDEPTNHLDISAREALEDALKDYDGTLLAVSHDRYFINKIADIILELTPDGITVYEGNYDDYWQQKHLQDGSLQISVTSAKRRAKPKTENTSQAAASQDIEAEIVTIEDRIAELEAAMCDPDVYTDGQKMRQLTDEHAKLKTELEELYEKWA</sequence>
<dbReference type="KEGG" id="mas:Mahau_2303"/>
<dbReference type="OrthoDB" id="9801441at2"/>
<reference evidence="7" key="1">
    <citation type="submission" date="2010-11" db="EMBL/GenBank/DDBJ databases">
        <title>The complete genome of Mahella australiensis DSM 15567.</title>
        <authorList>
            <consortium name="US DOE Joint Genome Institute (JGI-PGF)"/>
            <person name="Lucas S."/>
            <person name="Copeland A."/>
            <person name="Lapidus A."/>
            <person name="Bruce D."/>
            <person name="Goodwin L."/>
            <person name="Pitluck S."/>
            <person name="Kyrpides N."/>
            <person name="Mavromatis K."/>
            <person name="Pagani I."/>
            <person name="Ivanova N."/>
            <person name="Teshima H."/>
            <person name="Brettin T."/>
            <person name="Detter J.C."/>
            <person name="Han C."/>
            <person name="Tapia R."/>
            <person name="Land M."/>
            <person name="Hauser L."/>
            <person name="Markowitz V."/>
            <person name="Cheng J.-F."/>
            <person name="Hugenholtz P."/>
            <person name="Woyke T."/>
            <person name="Wu D."/>
            <person name="Spring S."/>
            <person name="Pukall R."/>
            <person name="Steenblock K."/>
            <person name="Schneider S."/>
            <person name="Klenk H.-P."/>
            <person name="Eisen J.A."/>
        </authorList>
    </citation>
    <scope>NUCLEOTIDE SEQUENCE [LARGE SCALE GENOMIC DNA]</scope>
    <source>
        <strain evidence="7">DSM 15567 / CIP 107919 / 50-1 BON</strain>
    </source>
</reference>
<dbReference type="SUPFAM" id="SSF52540">
    <property type="entry name" value="P-loop containing nucleoside triphosphate hydrolases"/>
    <property type="match status" value="2"/>
</dbReference>
<dbReference type="InterPro" id="IPR032781">
    <property type="entry name" value="ABC_tran_Xtn"/>
</dbReference>
<dbReference type="EMBL" id="CP002360">
    <property type="protein sequence ID" value="AEE97470.1"/>
    <property type="molecule type" value="Genomic_DNA"/>
</dbReference>
<feature type="domain" description="ABC transporter" evidence="5">
    <location>
        <begin position="326"/>
        <end position="540"/>
    </location>
</feature>